<reference evidence="2 3" key="2">
    <citation type="submission" date="2020-03" db="EMBL/GenBank/DDBJ databases">
        <title>Kangsaoukella pontilimi gen. nov., sp. nov., a new member of the family Rhodobacteraceae isolated from a tidal mudflat.</title>
        <authorList>
            <person name="Kim I.S."/>
        </authorList>
    </citation>
    <scope>NUCLEOTIDE SEQUENCE [LARGE SCALE GENOMIC DNA]</scope>
    <source>
        <strain evidence="2 3">GH1-50</strain>
    </source>
</reference>
<dbReference type="AlphaFoldDB" id="A0A7C9MFQ3"/>
<dbReference type="GO" id="GO:0016740">
    <property type="term" value="F:transferase activity"/>
    <property type="evidence" value="ECO:0007669"/>
    <property type="project" value="UniProtKB-KW"/>
</dbReference>
<evidence type="ECO:0000259" key="1">
    <source>
        <dbReference type="Pfam" id="PF10090"/>
    </source>
</evidence>
<keyword evidence="3" id="KW-1185">Reference proteome</keyword>
<dbReference type="InterPro" id="IPR018762">
    <property type="entry name" value="ChpT_C"/>
</dbReference>
<organism evidence="2 3">
    <name type="scientific">Kangsaoukella pontilimi</name>
    <dbReference type="NCBI Taxonomy" id="2691042"/>
    <lineage>
        <taxon>Bacteria</taxon>
        <taxon>Pseudomonadati</taxon>
        <taxon>Pseudomonadota</taxon>
        <taxon>Alphaproteobacteria</taxon>
        <taxon>Rhodobacterales</taxon>
        <taxon>Paracoccaceae</taxon>
        <taxon>Kangsaoukella</taxon>
    </lineage>
</organism>
<evidence type="ECO:0000313" key="2">
    <source>
        <dbReference type="EMBL" id="MXQ07816.1"/>
    </source>
</evidence>
<dbReference type="EMBL" id="WUPT01000001">
    <property type="protein sequence ID" value="MXQ07816.1"/>
    <property type="molecule type" value="Genomic_DNA"/>
</dbReference>
<feature type="domain" description="Histidine phosphotransferase ChpT C-terminal" evidence="1">
    <location>
        <begin position="76"/>
        <end position="191"/>
    </location>
</feature>
<evidence type="ECO:0000313" key="3">
    <source>
        <dbReference type="Proteomes" id="UP000480350"/>
    </source>
</evidence>
<dbReference type="Pfam" id="PF10090">
    <property type="entry name" value="HPTransfase"/>
    <property type="match status" value="1"/>
</dbReference>
<keyword evidence="2" id="KW-0808">Transferase</keyword>
<reference evidence="2 3" key="1">
    <citation type="submission" date="2019-12" db="EMBL/GenBank/DDBJ databases">
        <authorList>
            <person name="Lee S.D."/>
        </authorList>
    </citation>
    <scope>NUCLEOTIDE SEQUENCE [LARGE SCALE GENOMIC DNA]</scope>
    <source>
        <strain evidence="2 3">GH1-50</strain>
    </source>
</reference>
<dbReference type="RefSeq" id="WP_160763671.1">
    <property type="nucleotide sequence ID" value="NZ_WUPT01000001.1"/>
</dbReference>
<sequence length="197" mass="21124">MSGIDLNALIGSRICHDLISPLGAIGNGVELLQMSGQAQGPELALISESVENANARIRFFRVAFGAASAEASMARSEIMGILDATYRSGRVSVRWTLDGDRPRRDVKLAYLAIQCVEGYLPRGGTITVSETGNAWRVSGHGERLRDDQMLWELARGRAMPERLPASDVHFALLPLAAGDAGRSLSVALGEDTVTVSF</sequence>
<proteinExistence type="predicted"/>
<gene>
    <name evidence="2" type="ORF">GQ651_08145</name>
</gene>
<dbReference type="InterPro" id="IPR036890">
    <property type="entry name" value="HATPase_C_sf"/>
</dbReference>
<dbReference type="Proteomes" id="UP000480350">
    <property type="component" value="Unassembled WGS sequence"/>
</dbReference>
<accession>A0A7C9MFQ3</accession>
<dbReference type="Gene3D" id="1.10.287.130">
    <property type="match status" value="1"/>
</dbReference>
<comment type="caution">
    <text evidence="2">The sequence shown here is derived from an EMBL/GenBank/DDBJ whole genome shotgun (WGS) entry which is preliminary data.</text>
</comment>
<name>A0A7C9MFQ3_9RHOB</name>
<protein>
    <submittedName>
        <fullName evidence="2">Histidine phosphotransferase</fullName>
    </submittedName>
</protein>
<dbReference type="Gene3D" id="3.30.565.10">
    <property type="entry name" value="Histidine kinase-like ATPase, C-terminal domain"/>
    <property type="match status" value="1"/>
</dbReference>